<comment type="caution">
    <text evidence="1">The sequence shown here is derived from an EMBL/GenBank/DDBJ whole genome shotgun (WGS) entry which is preliminary data.</text>
</comment>
<dbReference type="AlphaFoldDB" id="A0AAV9ZI20"/>
<dbReference type="EMBL" id="JAWWNJ010000149">
    <property type="protein sequence ID" value="KAK6981549.1"/>
    <property type="molecule type" value="Genomic_DNA"/>
</dbReference>
<organism evidence="1 2">
    <name type="scientific">Favolaschia claudopus</name>
    <dbReference type="NCBI Taxonomy" id="2862362"/>
    <lineage>
        <taxon>Eukaryota</taxon>
        <taxon>Fungi</taxon>
        <taxon>Dikarya</taxon>
        <taxon>Basidiomycota</taxon>
        <taxon>Agaricomycotina</taxon>
        <taxon>Agaricomycetes</taxon>
        <taxon>Agaricomycetidae</taxon>
        <taxon>Agaricales</taxon>
        <taxon>Marasmiineae</taxon>
        <taxon>Mycenaceae</taxon>
        <taxon>Favolaschia</taxon>
    </lineage>
</organism>
<sequence>MPAPGLPIPELWDAIISHVRDPYETDPEKDLKAISLVCSSFCAPAQRALFDGEQRHIAKELAAVKAARLADILEDAPHLLRYIRDLSIGTDDPECFRIAAAIPWSQQLHSLEFRNLSLATLEGCSDGVARLLGINSIRDLSLQGHGDCIDFEAVFSYCSSSIETLRLSFLHWPLPESPVTFSGRAIRGTPRPAIRELSLPDYPSQFMDILGEAFDFSGLETLELGLDEGARLAPFLSRYCSTVKCLFIRNRDSGWTEFDPVIHLPALAQIQVVISTLDSFINFLANVTTNNHIELVKILFPVTSDNTKNLRKDIPVDTARRFEDVVLHPGRLPALRVVQMKVHLFHMLHGIPVDIIRELFPRLREKGILEVAGSGNPKDVREVVANPTFLPQLRDRISMMESQ</sequence>
<gene>
    <name evidence="1" type="ORF">R3P38DRAFT_415911</name>
</gene>
<evidence type="ECO:0000313" key="1">
    <source>
        <dbReference type="EMBL" id="KAK6981549.1"/>
    </source>
</evidence>
<evidence type="ECO:0000313" key="2">
    <source>
        <dbReference type="Proteomes" id="UP001362999"/>
    </source>
</evidence>
<evidence type="ECO:0008006" key="3">
    <source>
        <dbReference type="Google" id="ProtNLM"/>
    </source>
</evidence>
<protein>
    <recommendedName>
        <fullName evidence="3">F-box domain-containing protein</fullName>
    </recommendedName>
</protein>
<reference evidence="1 2" key="1">
    <citation type="journal article" date="2024" name="J Genomics">
        <title>Draft genome sequencing and assembly of Favolaschia claudopus CIRM-BRFM 2984 isolated from oak limbs.</title>
        <authorList>
            <person name="Navarro D."/>
            <person name="Drula E."/>
            <person name="Chaduli D."/>
            <person name="Cazenave R."/>
            <person name="Ahrendt S."/>
            <person name="Wang J."/>
            <person name="Lipzen A."/>
            <person name="Daum C."/>
            <person name="Barry K."/>
            <person name="Grigoriev I.V."/>
            <person name="Favel A."/>
            <person name="Rosso M.N."/>
            <person name="Martin F."/>
        </authorList>
    </citation>
    <scope>NUCLEOTIDE SEQUENCE [LARGE SCALE GENOMIC DNA]</scope>
    <source>
        <strain evidence="1 2">CIRM-BRFM 2984</strain>
    </source>
</reference>
<proteinExistence type="predicted"/>
<keyword evidence="2" id="KW-1185">Reference proteome</keyword>
<name>A0AAV9ZI20_9AGAR</name>
<dbReference type="Proteomes" id="UP001362999">
    <property type="component" value="Unassembled WGS sequence"/>
</dbReference>
<accession>A0AAV9ZI20</accession>